<reference evidence="2 3" key="1">
    <citation type="journal article" date="2013" name="Genome Announc.">
        <title>Whole-Genome Sequences of Four Clinical Isolates of Mycobacterium tuberculosis from Tamil Nadu, South India.</title>
        <authorList>
            <person name="Narayanan S."/>
            <person name="Deshpande U."/>
        </authorList>
    </citation>
    <scope>NUCLEOTIDE SEQUENCE [LARGE SCALE GENOMIC DNA]</scope>
    <source>
        <strain evidence="2 3">CAS/NITR204</strain>
    </source>
</reference>
<evidence type="ECO:0000313" key="3">
    <source>
        <dbReference type="Proteomes" id="UP000013548"/>
    </source>
</evidence>
<dbReference type="KEGG" id="mtuc:J113_24125"/>
<dbReference type="EMBL" id="CP005386">
    <property type="protein sequence ID" value="AGL28913.1"/>
    <property type="molecule type" value="Genomic_DNA"/>
</dbReference>
<dbReference type="HOGENOM" id="CLU_2554692_0_0_11"/>
<proteinExistence type="predicted"/>
<evidence type="ECO:0000313" key="2">
    <source>
        <dbReference type="EMBL" id="AGL28913.1"/>
    </source>
</evidence>
<evidence type="ECO:0000256" key="1">
    <source>
        <dbReference type="SAM" id="MobiDB-lite"/>
    </source>
</evidence>
<name>R4MJA7_MYCTX</name>
<dbReference type="AlphaFoldDB" id="R4MJA7"/>
<sequence length="82" mass="9293">MHDDRAVTVVDGHRSQGVEPQRIHGDWPFVQQRYLVVDRRQRGGRHCGVRDYVCATTQSADGTRTRLDHRAMWAHGGGLQAT</sequence>
<gene>
    <name evidence="2" type="ORF">J113_24125</name>
</gene>
<accession>R4MJA7</accession>
<feature type="region of interest" description="Disordered" evidence="1">
    <location>
        <begin position="1"/>
        <end position="20"/>
    </location>
</feature>
<dbReference type="BioCyc" id="MTUB1310114:G13A2-3496-MONOMER"/>
<organism evidence="2 3">
    <name type="scientific">Mycobacterium tuberculosis CAS/NITR204</name>
    <dbReference type="NCBI Taxonomy" id="1310114"/>
    <lineage>
        <taxon>Bacteria</taxon>
        <taxon>Bacillati</taxon>
        <taxon>Actinomycetota</taxon>
        <taxon>Actinomycetes</taxon>
        <taxon>Mycobacteriales</taxon>
        <taxon>Mycobacteriaceae</taxon>
        <taxon>Mycobacterium</taxon>
        <taxon>Mycobacterium tuberculosis complex</taxon>
    </lineage>
</organism>
<protein>
    <submittedName>
        <fullName evidence="2">Uncharacterized protein</fullName>
    </submittedName>
</protein>
<dbReference type="Proteomes" id="UP000013548">
    <property type="component" value="Chromosome"/>
</dbReference>